<protein>
    <recommendedName>
        <fullName evidence="4">DUF3828 domain-containing protein</fullName>
    </recommendedName>
</protein>
<evidence type="ECO:0000256" key="1">
    <source>
        <dbReference type="SAM" id="SignalP"/>
    </source>
</evidence>
<keyword evidence="3" id="KW-1185">Reference proteome</keyword>
<accession>A0A923E0L3</accession>
<reference evidence="2" key="1">
    <citation type="submission" date="2019-11" db="EMBL/GenBank/DDBJ databases">
        <title>Description of Pedobacter sp. LMG 31464T.</title>
        <authorList>
            <person name="Carlier A."/>
            <person name="Qi S."/>
            <person name="Vandamme P."/>
        </authorList>
    </citation>
    <scope>NUCLEOTIDE SEQUENCE</scope>
    <source>
        <strain evidence="2">LMG 31464</strain>
    </source>
</reference>
<dbReference type="EMBL" id="WNXD01000002">
    <property type="protein sequence ID" value="MBB2146060.1"/>
    <property type="molecule type" value="Genomic_DNA"/>
</dbReference>
<feature type="chain" id="PRO_5037413050" description="DUF3828 domain-containing protein" evidence="1">
    <location>
        <begin position="19"/>
        <end position="244"/>
    </location>
</feature>
<feature type="signal peptide" evidence="1">
    <location>
        <begin position="1"/>
        <end position="18"/>
    </location>
</feature>
<evidence type="ECO:0000313" key="2">
    <source>
        <dbReference type="EMBL" id="MBB2146060.1"/>
    </source>
</evidence>
<gene>
    <name evidence="2" type="ORF">GM921_11225</name>
</gene>
<dbReference type="AlphaFoldDB" id="A0A923E0L3"/>
<dbReference type="Proteomes" id="UP000601055">
    <property type="component" value="Unassembled WGS sequence"/>
</dbReference>
<proteinExistence type="predicted"/>
<evidence type="ECO:0000313" key="3">
    <source>
        <dbReference type="Proteomes" id="UP000601055"/>
    </source>
</evidence>
<organism evidence="2 3">
    <name type="scientific">Pedobacter planticolens</name>
    <dbReference type="NCBI Taxonomy" id="2679964"/>
    <lineage>
        <taxon>Bacteria</taxon>
        <taxon>Pseudomonadati</taxon>
        <taxon>Bacteroidota</taxon>
        <taxon>Sphingobacteriia</taxon>
        <taxon>Sphingobacteriales</taxon>
        <taxon>Sphingobacteriaceae</taxon>
        <taxon>Pedobacter</taxon>
    </lineage>
</organism>
<comment type="caution">
    <text evidence="2">The sequence shown here is derived from an EMBL/GenBank/DDBJ whole genome shotgun (WGS) entry which is preliminary data.</text>
</comment>
<sequence>MKKICFIILLLITVKVFAQNQPLQLEKAYEQNSHKMLNNFFANWENEIKPITISELDKLSALQQEVYAIYKSFYNPLVVLPIVHGDQFNYDRPKYWVLQNQIKYQVIDVFIKDEHEIPVGKNKLKIDSIVNFNPNIETNKRCVYLSNQYEKIFKDFFTRKFYSTPKKDSKNNFLKNEITISHGMFKGGDGGYVITFPSVLNLQIDSSMQKAVVIFQYAYGAGYSSLEKIDGKWIVKETVRTLVE</sequence>
<dbReference type="RefSeq" id="WP_182922734.1">
    <property type="nucleotide sequence ID" value="NZ_WNXD01000002.1"/>
</dbReference>
<evidence type="ECO:0008006" key="4">
    <source>
        <dbReference type="Google" id="ProtNLM"/>
    </source>
</evidence>
<keyword evidence="1" id="KW-0732">Signal</keyword>
<name>A0A923E0L3_9SPHI</name>